<dbReference type="InterPro" id="IPR014717">
    <property type="entry name" value="Transl_elong_EF1B/ribsomal_bS6"/>
</dbReference>
<dbReference type="Pfam" id="PF01250">
    <property type="entry name" value="Ribosomal_S6"/>
    <property type="match status" value="1"/>
</dbReference>
<dbReference type="GO" id="GO:0006412">
    <property type="term" value="P:translation"/>
    <property type="evidence" value="ECO:0007669"/>
    <property type="project" value="InterPro"/>
</dbReference>
<dbReference type="SUPFAM" id="SSF54995">
    <property type="entry name" value="Ribosomal protein S6"/>
    <property type="match status" value="1"/>
</dbReference>
<dbReference type="InterPro" id="IPR035980">
    <property type="entry name" value="Ribosomal_bS6_sf"/>
</dbReference>
<dbReference type="OrthoDB" id="268530at2759"/>
<evidence type="ECO:0000256" key="1">
    <source>
        <dbReference type="ARBA" id="ARBA00009512"/>
    </source>
</evidence>
<evidence type="ECO:0000256" key="3">
    <source>
        <dbReference type="ARBA" id="ARBA00035365"/>
    </source>
</evidence>
<reference evidence="4" key="1">
    <citation type="submission" date="2017-10" db="EMBL/GenBank/DDBJ databases">
        <title>Transcriptome Assembly of Sugarcane Aphid Adults.</title>
        <authorList>
            <person name="Scully E.D."/>
            <person name="Palmer N.A."/>
            <person name="Geib S.M."/>
            <person name="Sarath G."/>
            <person name="Sattler S.E."/>
        </authorList>
    </citation>
    <scope>NUCLEOTIDE SEQUENCE</scope>
    <source>
        <tissue evidence="4">Whole body</tissue>
    </source>
</reference>
<gene>
    <name evidence="4" type="primary">mRpS6</name>
</gene>
<accession>A0A2H8TKV6</accession>
<keyword evidence="4" id="KW-0687">Ribonucleoprotein</keyword>
<dbReference type="FunFam" id="3.30.70.60:FF:000014">
    <property type="entry name" value="28S ribosomal protein S6, mitochondrial"/>
    <property type="match status" value="1"/>
</dbReference>
<organism evidence="4">
    <name type="scientific">Melanaphis sacchari</name>
    <dbReference type="NCBI Taxonomy" id="742174"/>
    <lineage>
        <taxon>Eukaryota</taxon>
        <taxon>Metazoa</taxon>
        <taxon>Ecdysozoa</taxon>
        <taxon>Arthropoda</taxon>
        <taxon>Hexapoda</taxon>
        <taxon>Insecta</taxon>
        <taxon>Pterygota</taxon>
        <taxon>Neoptera</taxon>
        <taxon>Paraneoptera</taxon>
        <taxon>Hemiptera</taxon>
        <taxon>Sternorrhyncha</taxon>
        <taxon>Aphidomorpha</taxon>
        <taxon>Aphidoidea</taxon>
        <taxon>Aphididae</taxon>
        <taxon>Aphidini</taxon>
        <taxon>Melanaphis</taxon>
    </lineage>
</organism>
<dbReference type="PANTHER" id="PTHR21011:SF1">
    <property type="entry name" value="SMALL RIBOSOMAL SUBUNIT PROTEIN BS6M"/>
    <property type="match status" value="1"/>
</dbReference>
<evidence type="ECO:0000256" key="2">
    <source>
        <dbReference type="ARBA" id="ARBA00035170"/>
    </source>
</evidence>
<keyword evidence="4" id="KW-0689">Ribosomal protein</keyword>
<proteinExistence type="inferred from homology"/>
<dbReference type="GO" id="GO:0005763">
    <property type="term" value="C:mitochondrial small ribosomal subunit"/>
    <property type="evidence" value="ECO:0007669"/>
    <property type="project" value="TreeGrafter"/>
</dbReference>
<comment type="similarity">
    <text evidence="1">Belongs to the bacterial ribosomal protein bS6 family.</text>
</comment>
<dbReference type="AlphaFoldDB" id="A0A2H8TKV6"/>
<sequence>MPSYELCLLFKVLPRPEITQCLKRTASKIFEFGGFIRRIDNLGTTDTPWKIISHDAIHKQASYFIVEFDAPSSALSPFNNYLSRDIDIIKRTIFKVPENTPQPACTLHEELKPPAYRSEVKEMIAIGKRKREKEARKKVQFNTGLDYMPFQR</sequence>
<dbReference type="Gene3D" id="3.30.70.60">
    <property type="match status" value="1"/>
</dbReference>
<dbReference type="InterPro" id="IPR000529">
    <property type="entry name" value="Ribosomal_bS6"/>
</dbReference>
<dbReference type="GO" id="GO:0070181">
    <property type="term" value="F:small ribosomal subunit rRNA binding"/>
    <property type="evidence" value="ECO:0007669"/>
    <property type="project" value="TreeGrafter"/>
</dbReference>
<dbReference type="CDD" id="cd15465">
    <property type="entry name" value="bS6_mito"/>
    <property type="match status" value="1"/>
</dbReference>
<dbReference type="GO" id="GO:0003735">
    <property type="term" value="F:structural constituent of ribosome"/>
    <property type="evidence" value="ECO:0007669"/>
    <property type="project" value="InterPro"/>
</dbReference>
<protein>
    <recommendedName>
        <fullName evidence="2">Small ribosomal subunit protein bS6m</fullName>
    </recommendedName>
    <alternativeName>
        <fullName evidence="3">28S ribosomal protein S6, mitochondrial</fullName>
    </alternativeName>
</protein>
<evidence type="ECO:0000313" key="4">
    <source>
        <dbReference type="EMBL" id="MBW14774.1"/>
    </source>
</evidence>
<dbReference type="PANTHER" id="PTHR21011">
    <property type="entry name" value="MITOCHONDRIAL 28S RIBOSOMAL PROTEIN S6"/>
    <property type="match status" value="1"/>
</dbReference>
<name>A0A2H8TKV6_9HEMI</name>
<dbReference type="EMBL" id="GFXV01002969">
    <property type="protein sequence ID" value="MBW14774.1"/>
    <property type="molecule type" value="Transcribed_RNA"/>
</dbReference>